<organism evidence="2 3">
    <name type="scientific">Aspergillus brasiliensis</name>
    <dbReference type="NCBI Taxonomy" id="319629"/>
    <lineage>
        <taxon>Eukaryota</taxon>
        <taxon>Fungi</taxon>
        <taxon>Dikarya</taxon>
        <taxon>Ascomycota</taxon>
        <taxon>Pezizomycotina</taxon>
        <taxon>Eurotiomycetes</taxon>
        <taxon>Eurotiomycetidae</taxon>
        <taxon>Eurotiales</taxon>
        <taxon>Aspergillaceae</taxon>
        <taxon>Aspergillus</taxon>
        <taxon>Aspergillus subgen. Circumdati</taxon>
    </lineage>
</organism>
<evidence type="ECO:0000313" key="3">
    <source>
        <dbReference type="Proteomes" id="UP001143548"/>
    </source>
</evidence>
<evidence type="ECO:0000256" key="1">
    <source>
        <dbReference type="SAM" id="MobiDB-lite"/>
    </source>
</evidence>
<sequence>MSEHETQATPALSQPPHEHRESLIDMLHISDMTSHIVNAVGNIHTADAEGDVETMDCDDHVLIFDNPFKGAMDGDDDENL</sequence>
<name>A0A9W6DJH3_9EURO</name>
<evidence type="ECO:0000313" key="2">
    <source>
        <dbReference type="EMBL" id="GKZ17720.1"/>
    </source>
</evidence>
<comment type="caution">
    <text evidence="2">The sequence shown here is derived from an EMBL/GenBank/DDBJ whole genome shotgun (WGS) entry which is preliminary data.</text>
</comment>
<reference evidence="2" key="1">
    <citation type="submission" date="2022-07" db="EMBL/GenBank/DDBJ databases">
        <title>Taxonomy of Aspergillus series Nigri: significant species reduction supported by multi-species coalescent approaches.</title>
        <authorList>
            <person name="Bian C."/>
            <person name="Kusuya Y."/>
            <person name="Sklenar F."/>
            <person name="D'hooge E."/>
            <person name="Yaguchi T."/>
            <person name="Takahashi H."/>
            <person name="Hubka V."/>
        </authorList>
    </citation>
    <scope>NUCLEOTIDE SEQUENCE</scope>
    <source>
        <strain evidence="2">CBS 733.88</strain>
    </source>
</reference>
<feature type="region of interest" description="Disordered" evidence="1">
    <location>
        <begin position="1"/>
        <end position="20"/>
    </location>
</feature>
<proteinExistence type="predicted"/>
<dbReference type="AlphaFoldDB" id="A0A9W6DJH3"/>
<accession>A0A9W6DJH3</accession>
<gene>
    <name evidence="2" type="ORF">AbraCBS73388_010038</name>
</gene>
<dbReference type="EMBL" id="BROQ01000007">
    <property type="protein sequence ID" value="GKZ17720.1"/>
    <property type="molecule type" value="Genomic_DNA"/>
</dbReference>
<dbReference type="Proteomes" id="UP001143548">
    <property type="component" value="Unassembled WGS sequence"/>
</dbReference>
<protein>
    <submittedName>
        <fullName evidence="2">Uncharacterized protein</fullName>
    </submittedName>
</protein>